<organism evidence="4 5">
    <name type="scientific">Caloramator quimbayensis</name>
    <dbReference type="NCBI Taxonomy" id="1147123"/>
    <lineage>
        <taxon>Bacteria</taxon>
        <taxon>Bacillati</taxon>
        <taxon>Bacillota</taxon>
        <taxon>Clostridia</taxon>
        <taxon>Eubacteriales</taxon>
        <taxon>Clostridiaceae</taxon>
        <taxon>Caloramator</taxon>
    </lineage>
</organism>
<feature type="domain" description="Lin1244/Lin1753-like N-terminal" evidence="3">
    <location>
        <begin position="11"/>
        <end position="102"/>
    </location>
</feature>
<dbReference type="InterPro" id="IPR025400">
    <property type="entry name" value="Lin1244/Lin1753-like_N"/>
</dbReference>
<dbReference type="STRING" id="1147123.SAMN05443428_1538"/>
<dbReference type="Pfam" id="PF14297">
    <property type="entry name" value="Lin1244_N"/>
    <property type="match status" value="1"/>
</dbReference>
<keyword evidence="5" id="KW-1185">Reference proteome</keyword>
<feature type="region of interest" description="Disordered" evidence="2">
    <location>
        <begin position="138"/>
        <end position="173"/>
    </location>
</feature>
<feature type="compositionally biased region" description="Basic and acidic residues" evidence="2">
    <location>
        <begin position="149"/>
        <end position="166"/>
    </location>
</feature>
<evidence type="ECO:0000256" key="1">
    <source>
        <dbReference type="ARBA" id="ARBA00093462"/>
    </source>
</evidence>
<dbReference type="NCBIfam" id="TIGR01446">
    <property type="entry name" value="DnaD_dom"/>
    <property type="match status" value="1"/>
</dbReference>
<protein>
    <submittedName>
        <fullName evidence="4">DnaD and phage-associated domain-containing protein</fullName>
    </submittedName>
</protein>
<comment type="similarity">
    <text evidence="1">Belongs to the DnaB/DnaD family.</text>
</comment>
<dbReference type="AlphaFoldDB" id="A0A1T4YH03"/>
<dbReference type="RefSeq" id="WP_078697905.1">
    <property type="nucleotide sequence ID" value="NZ_FUYH01000053.1"/>
</dbReference>
<evidence type="ECO:0000256" key="2">
    <source>
        <dbReference type="SAM" id="MobiDB-lite"/>
    </source>
</evidence>
<accession>A0A1T4YH03</accession>
<dbReference type="InterPro" id="IPR034829">
    <property type="entry name" value="DnaD-like_sf"/>
</dbReference>
<reference evidence="5" key="1">
    <citation type="submission" date="2017-02" db="EMBL/GenBank/DDBJ databases">
        <authorList>
            <person name="Varghese N."/>
            <person name="Submissions S."/>
        </authorList>
    </citation>
    <scope>NUCLEOTIDE SEQUENCE [LARGE SCALE GENOMIC DNA]</scope>
    <source>
        <strain evidence="5">USBA 833</strain>
    </source>
</reference>
<dbReference type="EMBL" id="FUYH01000053">
    <property type="protein sequence ID" value="SKB01049.1"/>
    <property type="molecule type" value="Genomic_DNA"/>
</dbReference>
<evidence type="ECO:0000313" key="4">
    <source>
        <dbReference type="EMBL" id="SKB01049.1"/>
    </source>
</evidence>
<dbReference type="Proteomes" id="UP000190105">
    <property type="component" value="Unassembled WGS sequence"/>
</dbReference>
<evidence type="ECO:0000313" key="5">
    <source>
        <dbReference type="Proteomes" id="UP000190105"/>
    </source>
</evidence>
<gene>
    <name evidence="4" type="ORF">SAMN05443428_1538</name>
</gene>
<dbReference type="Gene3D" id="1.10.10.630">
    <property type="entry name" value="DnaD domain-like"/>
    <property type="match status" value="1"/>
</dbReference>
<name>A0A1T4YH03_9CLOT</name>
<evidence type="ECO:0000259" key="3">
    <source>
        <dbReference type="Pfam" id="PF14297"/>
    </source>
</evidence>
<dbReference type="InterPro" id="IPR006343">
    <property type="entry name" value="DnaB/C_C"/>
</dbReference>
<sequence>MARPKKQTIEYFPHFVNHHKTMFVLESKFGNDGYAFWFKVLELLGNTNGMYYDCNNVADWEFLLAKTHLNSETANNILDTLADLDAIDKELWDKQKIIWSQNLVDNVRDAFKKRITEMPQKPVIEEKTPVNVEFSEWKPPLNEVSGDGNGERKEKERKEKESKRESNNSFRTENYQLNNINDNKNKINSLSLDKNIIELCKYYEKLKPGESIAAHIPKLQILINEYGMDWVKDALEKTIKNKNKFILSYIEGILRNWKLEGKEELNRDGPNIGNNQSNNRDGEIEYDFSKYGG</sequence>
<dbReference type="OrthoDB" id="1047417at2"/>
<proteinExistence type="inferred from homology"/>
<dbReference type="SUPFAM" id="SSF158499">
    <property type="entry name" value="DnaD domain-like"/>
    <property type="match status" value="1"/>
</dbReference>